<dbReference type="InterPro" id="IPR011990">
    <property type="entry name" value="TPR-like_helical_dom_sf"/>
</dbReference>
<dbReference type="GO" id="GO:0072659">
    <property type="term" value="P:protein localization to plasma membrane"/>
    <property type="evidence" value="ECO:0007669"/>
    <property type="project" value="TreeGrafter"/>
</dbReference>
<accession>A0A1B6DYX8</accession>
<evidence type="ECO:0000256" key="3">
    <source>
        <dbReference type="PROSITE-ProRule" id="PRU00339"/>
    </source>
</evidence>
<feature type="domain" description="Tetratricopeptide repeat protein 7 N-terminal" evidence="4">
    <location>
        <begin position="135"/>
        <end position="394"/>
    </location>
</feature>
<dbReference type="PANTHER" id="PTHR23083:SF464">
    <property type="entry name" value="TETRATRICOPEPTIDE REPEAT DOMAIN 7, ISOFORM A"/>
    <property type="match status" value="1"/>
</dbReference>
<dbReference type="GO" id="GO:0046854">
    <property type="term" value="P:phosphatidylinositol phosphate biosynthetic process"/>
    <property type="evidence" value="ECO:0007669"/>
    <property type="project" value="TreeGrafter"/>
</dbReference>
<evidence type="ECO:0000313" key="5">
    <source>
        <dbReference type="EMBL" id="JAS30892.1"/>
    </source>
</evidence>
<evidence type="ECO:0000256" key="2">
    <source>
        <dbReference type="ARBA" id="ARBA00038251"/>
    </source>
</evidence>
<dbReference type="GO" id="GO:0005886">
    <property type="term" value="C:plasma membrane"/>
    <property type="evidence" value="ECO:0007669"/>
    <property type="project" value="TreeGrafter"/>
</dbReference>
<feature type="non-terminal residue" evidence="5">
    <location>
        <position position="1"/>
    </location>
</feature>
<dbReference type="Gene3D" id="1.25.40.10">
    <property type="entry name" value="Tetratricopeptide repeat domain"/>
    <property type="match status" value="2"/>
</dbReference>
<feature type="repeat" description="TPR" evidence="3">
    <location>
        <begin position="731"/>
        <end position="764"/>
    </location>
</feature>
<reference evidence="5" key="1">
    <citation type="submission" date="2015-12" db="EMBL/GenBank/DDBJ databases">
        <title>De novo transcriptome assembly of four potential Pierce s Disease insect vectors from Arizona vineyards.</title>
        <authorList>
            <person name="Tassone E.E."/>
        </authorList>
    </citation>
    <scope>NUCLEOTIDE SEQUENCE</scope>
</reference>
<dbReference type="Pfam" id="PF19440">
    <property type="entry name" value="TTC7_N"/>
    <property type="match status" value="1"/>
</dbReference>
<evidence type="ECO:0000259" key="4">
    <source>
        <dbReference type="Pfam" id="PF19440"/>
    </source>
</evidence>
<keyword evidence="3" id="KW-0802">TPR repeat</keyword>
<sequence length="845" mass="94884">REDSNWKRVIELAEQLRARNTLQAPLCDFLLGEGKLEMFLEEWPPLETNISKARSGLGEAKRCLLNAASEQGKKAGVALDSNLLLGKLHYAMGFYEESLNHYIEADLQSLTEKPLPCRSLRIVAESYAIKGFSEELLKHVIEAHLQALAENPLSYCSLRIVAESYVIEGLCLEKVKPSSTSKIKQVEWEEQMGKCFELAGDLTLLFLQEQDKIQQQIVTTLTGSHSPQPQNVTSNMGPILETAVQRAPLLYIQTGKISLAVSRYRSMLCAVESGGTHSLRLTLTRQLAEVLLRGYTGLRYSAPGTGPKSTKAMSAWKPRVYTGLNLFIPRTENEEIILLLLISEAMAVRDAVLSQSPEFKEQRIRALSSATGIYDLLSICLVRWGQVSLLHESLERAMKFAYEDSHIWLQQALCLESMGHYVHAMAVLKEVIRLLPNKVLPCLIAAKICYQHLNLINEGMEWSSKALARQNSNPQNLFSRCHLYIGIGALYGAIISHLKQEKENLFNLAADSFLKAQQSDPNDHLVEYYIALTHANRAQVTDAVTHVKAALNLCPEHLSSLHLMVLLLTAQKQMNEAHVLLESALEDFPSSLNLMYVKAHLELHSHGGEVALTTAKKMLELWKILYEEQTQAHSDHHSENRSVFHLYTSEMSDKDSNSIHAHSLAASRVEQAMSEVASTISSYAQRPGPQHAWSLQLQVWLLLAEIYLSLDQIPDAAASIHEASRIFPLSYHIMYTRGLVHEHKHEFLEAKQCYQNAVAFNPSHIKSLQHLGLMYHYLGSHRLAEKTLRDAARIDPHAPNTWYNLGKVLEALEDCKRASDCMATALRVETVSPVLPYTSIPITFE</sequence>
<dbReference type="EMBL" id="GEDC01006406">
    <property type="protein sequence ID" value="JAS30892.1"/>
    <property type="molecule type" value="Transcribed_RNA"/>
</dbReference>
<gene>
    <name evidence="5" type="ORF">g.25142</name>
</gene>
<dbReference type="SMART" id="SM00028">
    <property type="entry name" value="TPR"/>
    <property type="match status" value="6"/>
</dbReference>
<evidence type="ECO:0000256" key="1">
    <source>
        <dbReference type="ARBA" id="ARBA00002550"/>
    </source>
</evidence>
<dbReference type="InterPro" id="IPR051722">
    <property type="entry name" value="Endocytosis_PI4K-reg_protein"/>
</dbReference>
<proteinExistence type="inferred from homology"/>
<dbReference type="SUPFAM" id="SSF48452">
    <property type="entry name" value="TPR-like"/>
    <property type="match status" value="2"/>
</dbReference>
<dbReference type="PROSITE" id="PS50005">
    <property type="entry name" value="TPR"/>
    <property type="match status" value="2"/>
</dbReference>
<dbReference type="PANTHER" id="PTHR23083">
    <property type="entry name" value="TETRATRICOPEPTIDE REPEAT PROTEIN, TPR"/>
    <property type="match status" value="1"/>
</dbReference>
<dbReference type="InterPro" id="IPR019734">
    <property type="entry name" value="TPR_rpt"/>
</dbReference>
<dbReference type="InterPro" id="IPR045819">
    <property type="entry name" value="TTC7_N"/>
</dbReference>
<name>A0A1B6DYX8_9HEMI</name>
<comment type="similarity">
    <text evidence="2">Belongs to the YPP1 family.</text>
</comment>
<dbReference type="FunFam" id="1.25.40.10:FF:000421">
    <property type="entry name" value="Tetratricopeptide repeat domain 7B"/>
    <property type="match status" value="1"/>
</dbReference>
<feature type="repeat" description="TPR" evidence="3">
    <location>
        <begin position="765"/>
        <end position="798"/>
    </location>
</feature>
<dbReference type="Pfam" id="PF13181">
    <property type="entry name" value="TPR_8"/>
    <property type="match status" value="1"/>
</dbReference>
<protein>
    <recommendedName>
        <fullName evidence="4">Tetratricopeptide repeat protein 7 N-terminal domain-containing protein</fullName>
    </recommendedName>
</protein>
<dbReference type="AlphaFoldDB" id="A0A1B6DYX8"/>
<comment type="function">
    <text evidence="1">Involved in endocytosis.</text>
</comment>
<organism evidence="5">
    <name type="scientific">Clastoptera arizonana</name>
    <name type="common">Arizona spittle bug</name>
    <dbReference type="NCBI Taxonomy" id="38151"/>
    <lineage>
        <taxon>Eukaryota</taxon>
        <taxon>Metazoa</taxon>
        <taxon>Ecdysozoa</taxon>
        <taxon>Arthropoda</taxon>
        <taxon>Hexapoda</taxon>
        <taxon>Insecta</taxon>
        <taxon>Pterygota</taxon>
        <taxon>Neoptera</taxon>
        <taxon>Paraneoptera</taxon>
        <taxon>Hemiptera</taxon>
        <taxon>Auchenorrhyncha</taxon>
        <taxon>Cercopoidea</taxon>
        <taxon>Clastopteridae</taxon>
        <taxon>Clastoptera</taxon>
    </lineage>
</organism>